<evidence type="ECO:0000313" key="5">
    <source>
        <dbReference type="Proteomes" id="UP000182190"/>
    </source>
</evidence>
<dbReference type="Pfam" id="PF11992">
    <property type="entry name" value="TgpA_N"/>
    <property type="match status" value="1"/>
</dbReference>
<dbReference type="EMBL" id="CZCS02000172">
    <property type="protein sequence ID" value="VXD17352.1"/>
    <property type="molecule type" value="Genomic_DNA"/>
</dbReference>
<sequence>MNPLAQQAETMTNSIPLISQLWRRIEAMPKPIPEDSLWLRILVQLLVIAGIIATDVAIEEPLNLWAIPVSIVGATWSWFRRYHRNVPVKFCIAIGMLIALAAFFGRLFGEMNDTRLALARLLIELQVLHSFDLPRRKDLGYSMVIGLILMGVAGTLSQTLAFGPVVLVFLALALPTLILDYRSRLGLGDIQFNSKKTPQEPGSGVNFKSLGIIFLVVVGLGLTIFTVLPRFPSYQLRTFPVSSPVDMPPGQFDGQRILNPGYVSSGNSDPNNPGGSGTGLNQETGAGTLNDTFYYGFNTKINQNLRGNLKPQEVLRVRSQARGFWRVVAFDQYTGQGWEISRNNRTITLKRPRWSYEFNLFPALTQAKTQEVIQSYTVLQQLPSLIPAMNKPKAVYFPTEEIAIDPDGNLRSPLELREGMTYTVVSQVPLRDRAQLQATSKNYPEGIKKYYLQVPDQIQERVRKKTEEILASVNQVAQNKKPLDSDYEKALYLAQYLKQNPNYKLQEEPPFLRKNEDLVEAFLFGYQDSPAGQKITGGYPDHFSTVLTMMLRSIGIPARLVAGFNPGEFNPFTGLYIVKNTDAFAMTDVYFPEYGWFAFNPIPGMDLIPPSVEEDQTFSALKAFWEWVAGWLPSPVANGLQAILGSLILGLFQLIRWFFSLFTQGWLGIFSGLILTTIMAFFGWLGWDLWRGWRYRRWLAKLPPEESLYQQLLQVLASKGYPKSPTQTPLEYVSWLHQYHSISEVEVIDEISQAYIGWRYGGKSVNLKQMRQLLINLKSSHWKRLKQRKWT</sequence>
<keyword evidence="5" id="KW-1185">Reference proteome</keyword>
<evidence type="ECO:0000256" key="1">
    <source>
        <dbReference type="SAM" id="MobiDB-lite"/>
    </source>
</evidence>
<name>A0A7Z9BQB1_9CYAN</name>
<evidence type="ECO:0000313" key="4">
    <source>
        <dbReference type="EMBL" id="VXD17352.1"/>
    </source>
</evidence>
<feature type="transmembrane region" description="Helical" evidence="2">
    <location>
        <begin position="62"/>
        <end position="79"/>
    </location>
</feature>
<organism evidence="4 5">
    <name type="scientific">Planktothrix paucivesiculata PCC 9631</name>
    <dbReference type="NCBI Taxonomy" id="671071"/>
    <lineage>
        <taxon>Bacteria</taxon>
        <taxon>Bacillati</taxon>
        <taxon>Cyanobacteriota</taxon>
        <taxon>Cyanophyceae</taxon>
        <taxon>Oscillatoriophycideae</taxon>
        <taxon>Oscillatoriales</taxon>
        <taxon>Microcoleaceae</taxon>
        <taxon>Planktothrix</taxon>
    </lineage>
</organism>
<dbReference type="Pfam" id="PF01841">
    <property type="entry name" value="Transglut_core"/>
    <property type="match status" value="1"/>
</dbReference>
<dbReference type="InterPro" id="IPR038765">
    <property type="entry name" value="Papain-like_cys_pep_sf"/>
</dbReference>
<evidence type="ECO:0000259" key="3">
    <source>
        <dbReference type="SMART" id="SM00460"/>
    </source>
</evidence>
<comment type="caution">
    <text evidence="4">The sequence shown here is derived from an EMBL/GenBank/DDBJ whole genome shotgun (WGS) entry which is preliminary data.</text>
</comment>
<dbReference type="PANTHER" id="PTHR42736">
    <property type="entry name" value="PROTEIN-GLUTAMINE GAMMA-GLUTAMYLTRANSFERASE"/>
    <property type="match status" value="1"/>
</dbReference>
<gene>
    <name evidence="4" type="ORF">PL9631_330008</name>
</gene>
<keyword evidence="2" id="KW-0472">Membrane</keyword>
<keyword evidence="2" id="KW-0812">Transmembrane</keyword>
<dbReference type="SUPFAM" id="SSF54001">
    <property type="entry name" value="Cysteine proteinases"/>
    <property type="match status" value="1"/>
</dbReference>
<feature type="transmembrane region" description="Helical" evidence="2">
    <location>
        <begin position="161"/>
        <end position="179"/>
    </location>
</feature>
<feature type="transmembrane region" description="Helical" evidence="2">
    <location>
        <begin position="86"/>
        <end position="108"/>
    </location>
</feature>
<dbReference type="InterPro" id="IPR025403">
    <property type="entry name" value="TgpA-like_C"/>
</dbReference>
<feature type="region of interest" description="Disordered" evidence="1">
    <location>
        <begin position="258"/>
        <end position="283"/>
    </location>
</feature>
<protein>
    <submittedName>
        <fullName evidence="4">Transglutaminase-like protein</fullName>
    </submittedName>
</protein>
<feature type="domain" description="Transglutaminase-like" evidence="3">
    <location>
        <begin position="532"/>
        <end position="603"/>
    </location>
</feature>
<accession>A0A7Z9BQB1</accession>
<dbReference type="AlphaFoldDB" id="A0A7Z9BQB1"/>
<proteinExistence type="predicted"/>
<evidence type="ECO:0000256" key="2">
    <source>
        <dbReference type="SAM" id="Phobius"/>
    </source>
</evidence>
<feature type="transmembrane region" description="Helical" evidence="2">
    <location>
        <begin position="210"/>
        <end position="228"/>
    </location>
</feature>
<dbReference type="InterPro" id="IPR021878">
    <property type="entry name" value="TgpA_N"/>
</dbReference>
<dbReference type="PANTHER" id="PTHR42736:SF1">
    <property type="entry name" value="PROTEIN-GLUTAMINE GAMMA-GLUTAMYLTRANSFERASE"/>
    <property type="match status" value="1"/>
</dbReference>
<keyword evidence="2" id="KW-1133">Transmembrane helix</keyword>
<dbReference type="SMART" id="SM00460">
    <property type="entry name" value="TGc"/>
    <property type="match status" value="1"/>
</dbReference>
<reference evidence="4" key="1">
    <citation type="submission" date="2019-10" db="EMBL/GenBank/DDBJ databases">
        <authorList>
            <consortium name="Genoscope - CEA"/>
            <person name="William W."/>
        </authorList>
    </citation>
    <scope>NUCLEOTIDE SEQUENCE [LARGE SCALE GENOMIC DNA]</scope>
    <source>
        <strain evidence="4">BBR_PRJEB10994</strain>
    </source>
</reference>
<dbReference type="Gene3D" id="3.10.620.30">
    <property type="match status" value="1"/>
</dbReference>
<feature type="compositionally biased region" description="Low complexity" evidence="1">
    <location>
        <begin position="264"/>
        <end position="273"/>
    </location>
</feature>
<dbReference type="Proteomes" id="UP000182190">
    <property type="component" value="Unassembled WGS sequence"/>
</dbReference>
<feature type="transmembrane region" description="Helical" evidence="2">
    <location>
        <begin position="37"/>
        <end position="56"/>
    </location>
</feature>
<dbReference type="InterPro" id="IPR052901">
    <property type="entry name" value="Bact_TGase-like"/>
</dbReference>
<feature type="transmembrane region" description="Helical" evidence="2">
    <location>
        <begin position="665"/>
        <end position="687"/>
    </location>
</feature>
<dbReference type="Pfam" id="PF13559">
    <property type="entry name" value="DUF4129"/>
    <property type="match status" value="1"/>
</dbReference>
<dbReference type="InterPro" id="IPR002931">
    <property type="entry name" value="Transglutaminase-like"/>
</dbReference>